<dbReference type="EMBL" id="AMGY01000008">
    <property type="protein sequence ID" value="EXJ79469.1"/>
    <property type="molecule type" value="Genomic_DNA"/>
</dbReference>
<dbReference type="AlphaFoldDB" id="W9YAS3"/>
<dbReference type="GeneID" id="19173057"/>
<dbReference type="Gene3D" id="3.10.450.50">
    <property type="match status" value="1"/>
</dbReference>
<evidence type="ECO:0000313" key="2">
    <source>
        <dbReference type="Proteomes" id="UP000019478"/>
    </source>
</evidence>
<feature type="non-terminal residue" evidence="1">
    <location>
        <position position="1"/>
    </location>
</feature>
<dbReference type="InterPro" id="IPR032710">
    <property type="entry name" value="NTF2-like_dom_sf"/>
</dbReference>
<accession>W9YAS3</accession>
<keyword evidence="2" id="KW-1185">Reference proteome</keyword>
<dbReference type="Proteomes" id="UP000019478">
    <property type="component" value="Unassembled WGS sequence"/>
</dbReference>
<gene>
    <name evidence="1" type="ORF">A1O3_08971</name>
</gene>
<proteinExistence type="predicted"/>
<dbReference type="HOGENOM" id="CLU_119346_2_0_1"/>
<sequence length="125" mass="14225">FHRSSASLDAAAWCGEFMTDDIELQYANNPVVKGADVRTMFEQVFPQLDLMEHEIIYFDFVAPRIYQAARIRYRIKGDDATQDIDIPGFGTFFVREGADGTLKCYRSEVYLDPSPVFARIAQKSA</sequence>
<dbReference type="eggNOG" id="ENOG502SXNY">
    <property type="taxonomic scope" value="Eukaryota"/>
</dbReference>
<organism evidence="1 2">
    <name type="scientific">Capronia epimyces CBS 606.96</name>
    <dbReference type="NCBI Taxonomy" id="1182542"/>
    <lineage>
        <taxon>Eukaryota</taxon>
        <taxon>Fungi</taxon>
        <taxon>Dikarya</taxon>
        <taxon>Ascomycota</taxon>
        <taxon>Pezizomycotina</taxon>
        <taxon>Eurotiomycetes</taxon>
        <taxon>Chaetothyriomycetidae</taxon>
        <taxon>Chaetothyriales</taxon>
        <taxon>Herpotrichiellaceae</taxon>
        <taxon>Capronia</taxon>
    </lineage>
</organism>
<dbReference type="SUPFAM" id="SSF54427">
    <property type="entry name" value="NTF2-like"/>
    <property type="match status" value="1"/>
</dbReference>
<comment type="caution">
    <text evidence="1">The sequence shown here is derived from an EMBL/GenBank/DDBJ whole genome shotgun (WGS) entry which is preliminary data.</text>
</comment>
<dbReference type="OrthoDB" id="9983368at2759"/>
<reference evidence="1 2" key="1">
    <citation type="submission" date="2013-03" db="EMBL/GenBank/DDBJ databases">
        <title>The Genome Sequence of Capronia epimyces CBS 606.96.</title>
        <authorList>
            <consortium name="The Broad Institute Genomics Platform"/>
            <person name="Cuomo C."/>
            <person name="de Hoog S."/>
            <person name="Gorbushina A."/>
            <person name="Walker B."/>
            <person name="Young S.K."/>
            <person name="Zeng Q."/>
            <person name="Gargeya S."/>
            <person name="Fitzgerald M."/>
            <person name="Haas B."/>
            <person name="Abouelleil A."/>
            <person name="Allen A.W."/>
            <person name="Alvarado L."/>
            <person name="Arachchi H.M."/>
            <person name="Berlin A.M."/>
            <person name="Chapman S.B."/>
            <person name="Gainer-Dewar J."/>
            <person name="Goldberg J."/>
            <person name="Griggs A."/>
            <person name="Gujja S."/>
            <person name="Hansen M."/>
            <person name="Howarth C."/>
            <person name="Imamovic A."/>
            <person name="Ireland A."/>
            <person name="Larimer J."/>
            <person name="McCowan C."/>
            <person name="Murphy C."/>
            <person name="Pearson M."/>
            <person name="Poon T.W."/>
            <person name="Priest M."/>
            <person name="Roberts A."/>
            <person name="Saif S."/>
            <person name="Shea T."/>
            <person name="Sisk P."/>
            <person name="Sykes S."/>
            <person name="Wortman J."/>
            <person name="Nusbaum C."/>
            <person name="Birren B."/>
        </authorList>
    </citation>
    <scope>NUCLEOTIDE SEQUENCE [LARGE SCALE GENOMIC DNA]</scope>
    <source>
        <strain evidence="1 2">CBS 606.96</strain>
    </source>
</reference>
<protein>
    <recommendedName>
        <fullName evidence="3">SnoaL-like domain-containing protein</fullName>
    </recommendedName>
</protein>
<evidence type="ECO:0008006" key="3">
    <source>
        <dbReference type="Google" id="ProtNLM"/>
    </source>
</evidence>
<name>W9YAS3_9EURO</name>
<evidence type="ECO:0000313" key="1">
    <source>
        <dbReference type="EMBL" id="EXJ79469.1"/>
    </source>
</evidence>
<dbReference type="RefSeq" id="XP_007737257.1">
    <property type="nucleotide sequence ID" value="XM_007739067.1"/>
</dbReference>